<dbReference type="Proteomes" id="UP000006228">
    <property type="component" value="Unassembled WGS sequence"/>
</dbReference>
<dbReference type="GeneID" id="95569790"/>
<dbReference type="RefSeq" id="WP_008077842.1">
    <property type="nucleotide sequence ID" value="NZ_AEVT01000073.1"/>
</dbReference>
<evidence type="ECO:0000313" key="2">
    <source>
        <dbReference type="EMBL" id="EGA69768.1"/>
    </source>
</evidence>
<comment type="caution">
    <text evidence="2">The sequence shown here is derived from an EMBL/GenBank/DDBJ whole genome shotgun (WGS) entry which is preliminary data.</text>
</comment>
<dbReference type="OrthoDB" id="6397565at2"/>
<dbReference type="AlphaFoldDB" id="E8M876"/>
<name>E8M876_PHOS4</name>
<keyword evidence="1" id="KW-0732">Signal</keyword>
<feature type="signal peptide" evidence="1">
    <location>
        <begin position="1"/>
        <end position="21"/>
    </location>
</feature>
<proteinExistence type="predicted"/>
<sequence length="231" mass="24829">MKKQLAIIISALSLSACGTLAIMDKSEAVQAQPEMLIKTDGDFWGFGAEGDFTLGNTYRGKYSRDASSSTWFDTVSTKDGNMVAEISNIESGETWLLNCSGGGTSVNLGVLELGGNQPYRCEIENNGQIVGQYSMQRDSKVIDFSTEDKETGHISLGPVKYDVETVHTGPGLLLPLETALGYRFINAGQEVAAVQTNGILTVQWLPSLNEQQKDVLAIGAIASALSWRPAE</sequence>
<protein>
    <recommendedName>
        <fullName evidence="4">Lipoprotein</fullName>
    </recommendedName>
</protein>
<gene>
    <name evidence="2" type="ORF">VISI1226_10039</name>
</gene>
<reference evidence="2 3" key="1">
    <citation type="journal article" date="2012" name="Int. J. Syst. Evol. Microbiol.">
        <title>Vibrio caribbeanicus sp. nov., isolated from the marine sponge Scleritoderma cyanea.</title>
        <authorList>
            <person name="Hoffmann M."/>
            <person name="Monday S.R."/>
            <person name="Allard M.W."/>
            <person name="Strain E.A."/>
            <person name="Whittaker P."/>
            <person name="Naum M."/>
            <person name="McCarthy P.J."/>
            <person name="Lopez J.V."/>
            <person name="Fischer M."/>
            <person name="Brown E.W."/>
        </authorList>
    </citation>
    <scope>NUCLEOTIDE SEQUENCE [LARGE SCALE GENOMIC DNA]</scope>
    <source>
        <strain evidence="3">DSMZ 21326</strain>
    </source>
</reference>
<evidence type="ECO:0000313" key="3">
    <source>
        <dbReference type="Proteomes" id="UP000006228"/>
    </source>
</evidence>
<organism evidence="2 3">
    <name type="scientific">Vibrio sinaloensis DSM 21326</name>
    <dbReference type="NCBI Taxonomy" id="945550"/>
    <lineage>
        <taxon>Bacteria</taxon>
        <taxon>Pseudomonadati</taxon>
        <taxon>Pseudomonadota</taxon>
        <taxon>Gammaproteobacteria</taxon>
        <taxon>Vibrionales</taxon>
        <taxon>Vibrionaceae</taxon>
        <taxon>Vibrio</taxon>
        <taxon>Vibrio oreintalis group</taxon>
    </lineage>
</organism>
<accession>E8M876</accession>
<dbReference type="eggNOG" id="ENOG5033Q6B">
    <property type="taxonomic scope" value="Bacteria"/>
</dbReference>
<dbReference type="EMBL" id="AEVT01000073">
    <property type="protein sequence ID" value="EGA69768.1"/>
    <property type="molecule type" value="Genomic_DNA"/>
</dbReference>
<dbReference type="PROSITE" id="PS51257">
    <property type="entry name" value="PROKAR_LIPOPROTEIN"/>
    <property type="match status" value="1"/>
</dbReference>
<evidence type="ECO:0008006" key="4">
    <source>
        <dbReference type="Google" id="ProtNLM"/>
    </source>
</evidence>
<evidence type="ECO:0000256" key="1">
    <source>
        <dbReference type="SAM" id="SignalP"/>
    </source>
</evidence>
<feature type="chain" id="PRO_5003227411" description="Lipoprotein" evidence="1">
    <location>
        <begin position="22"/>
        <end position="231"/>
    </location>
</feature>